<keyword evidence="2" id="KW-1185">Reference proteome</keyword>
<feature type="non-terminal residue" evidence="1">
    <location>
        <position position="253"/>
    </location>
</feature>
<name>A0ACA9QPZ3_9GLOM</name>
<protein>
    <submittedName>
        <fullName evidence="1">3451_t:CDS:1</fullName>
    </submittedName>
</protein>
<accession>A0ACA9QPZ3</accession>
<organism evidence="1 2">
    <name type="scientific">Acaulospora colombiana</name>
    <dbReference type="NCBI Taxonomy" id="27376"/>
    <lineage>
        <taxon>Eukaryota</taxon>
        <taxon>Fungi</taxon>
        <taxon>Fungi incertae sedis</taxon>
        <taxon>Mucoromycota</taxon>
        <taxon>Glomeromycotina</taxon>
        <taxon>Glomeromycetes</taxon>
        <taxon>Diversisporales</taxon>
        <taxon>Acaulosporaceae</taxon>
        <taxon>Acaulospora</taxon>
    </lineage>
</organism>
<comment type="caution">
    <text evidence="1">The sequence shown here is derived from an EMBL/GenBank/DDBJ whole genome shotgun (WGS) entry which is preliminary data.</text>
</comment>
<evidence type="ECO:0000313" key="2">
    <source>
        <dbReference type="Proteomes" id="UP000789525"/>
    </source>
</evidence>
<feature type="non-terminal residue" evidence="1">
    <location>
        <position position="1"/>
    </location>
</feature>
<dbReference type="EMBL" id="CAJVPT010058270">
    <property type="protein sequence ID" value="CAG8760095.1"/>
    <property type="molecule type" value="Genomic_DNA"/>
</dbReference>
<sequence length="253" mass="27838">VQPGSERAEATVYQVTSHIVTPSSRVVCLAFSGDGTRVVAASQDPRVVVWRVTGEEDRREVLTVSFDGSQVAFVTLDGTLCLLDVRSAETRSIPNILTTNDLHGPTTLQFSPTETILMLFAGGQIRLYHVAKEEEELSGGELLLFANVRAFPDTRHPTFSFDGRYLHVDDRRAIDMAYFHTIPASTLTNVPFHLPPLDSPNPAHVSPLKLDMVMRRISSSVEGHPPVRLPSDIRPSSWTACRNTIALGLHDGQ</sequence>
<gene>
    <name evidence="1" type="ORF">ACOLOM_LOCUS13160</name>
</gene>
<proteinExistence type="predicted"/>
<evidence type="ECO:0000313" key="1">
    <source>
        <dbReference type="EMBL" id="CAG8760095.1"/>
    </source>
</evidence>
<reference evidence="1" key="1">
    <citation type="submission" date="2021-06" db="EMBL/GenBank/DDBJ databases">
        <authorList>
            <person name="Kallberg Y."/>
            <person name="Tangrot J."/>
            <person name="Rosling A."/>
        </authorList>
    </citation>
    <scope>NUCLEOTIDE SEQUENCE</scope>
    <source>
        <strain evidence="1">CL356</strain>
    </source>
</reference>
<dbReference type="Proteomes" id="UP000789525">
    <property type="component" value="Unassembled WGS sequence"/>
</dbReference>